<name>A0A1F6TYX3_9PROT</name>
<comment type="caution">
    <text evidence="2">The sequence shown here is derived from an EMBL/GenBank/DDBJ whole genome shotgun (WGS) entry which is preliminary data.</text>
</comment>
<protein>
    <recommendedName>
        <fullName evidence="4">Metal-binding protein</fullName>
    </recommendedName>
</protein>
<dbReference type="InterPro" id="IPR007332">
    <property type="entry name" value="DUF411"/>
</dbReference>
<proteinExistence type="predicted"/>
<evidence type="ECO:0008006" key="4">
    <source>
        <dbReference type="Google" id="ProtNLM"/>
    </source>
</evidence>
<evidence type="ECO:0000256" key="1">
    <source>
        <dbReference type="SAM" id="SignalP"/>
    </source>
</evidence>
<dbReference type="Proteomes" id="UP000179362">
    <property type="component" value="Unassembled WGS sequence"/>
</dbReference>
<sequence length="138" mass="14724">MIAALAAAPSFLAAPAPALVTVYKSPTCGCCKAWVRHMQENGFAVEAHDVNDVTPYKKRYGVRSELASCHTAVIGGYVFEGHVPAEDIKRFLNERPASRGLAVPGMPQGSPGMEGPRAEPYNVLSLDADGIVQVYANH</sequence>
<accession>A0A1F6TYX3</accession>
<dbReference type="Pfam" id="PF04214">
    <property type="entry name" value="DUF411"/>
    <property type="match status" value="1"/>
</dbReference>
<keyword evidence="1" id="KW-0732">Signal</keyword>
<reference evidence="2 3" key="1">
    <citation type="journal article" date="2016" name="Nat. Commun.">
        <title>Thousands of microbial genomes shed light on interconnected biogeochemical processes in an aquifer system.</title>
        <authorList>
            <person name="Anantharaman K."/>
            <person name="Brown C.T."/>
            <person name="Hug L.A."/>
            <person name="Sharon I."/>
            <person name="Castelle C.J."/>
            <person name="Probst A.J."/>
            <person name="Thomas B.C."/>
            <person name="Singh A."/>
            <person name="Wilkins M.J."/>
            <person name="Karaoz U."/>
            <person name="Brodie E.L."/>
            <person name="Williams K.H."/>
            <person name="Hubbard S.S."/>
            <person name="Banfield J.F."/>
        </authorList>
    </citation>
    <scope>NUCLEOTIDE SEQUENCE [LARGE SCALE GENOMIC DNA]</scope>
</reference>
<feature type="signal peptide" evidence="1">
    <location>
        <begin position="1"/>
        <end position="18"/>
    </location>
</feature>
<gene>
    <name evidence="2" type="ORF">A3B81_02645</name>
</gene>
<evidence type="ECO:0000313" key="2">
    <source>
        <dbReference type="EMBL" id="OGI50344.1"/>
    </source>
</evidence>
<organism evidence="2 3">
    <name type="scientific">Candidatus Muproteobacteria bacterium RIFCSPHIGHO2_02_FULL_65_16</name>
    <dbReference type="NCBI Taxonomy" id="1817766"/>
    <lineage>
        <taxon>Bacteria</taxon>
        <taxon>Pseudomonadati</taxon>
        <taxon>Pseudomonadota</taxon>
        <taxon>Candidatus Muproteobacteria</taxon>
    </lineage>
</organism>
<dbReference type="SUPFAM" id="SSF52833">
    <property type="entry name" value="Thioredoxin-like"/>
    <property type="match status" value="1"/>
</dbReference>
<dbReference type="AlphaFoldDB" id="A0A1F6TYX3"/>
<feature type="chain" id="PRO_5009225657" description="Metal-binding protein" evidence="1">
    <location>
        <begin position="19"/>
        <end position="138"/>
    </location>
</feature>
<dbReference type="EMBL" id="MFTA01000088">
    <property type="protein sequence ID" value="OGI50344.1"/>
    <property type="molecule type" value="Genomic_DNA"/>
</dbReference>
<evidence type="ECO:0000313" key="3">
    <source>
        <dbReference type="Proteomes" id="UP000179362"/>
    </source>
</evidence>
<dbReference type="Gene3D" id="3.40.30.10">
    <property type="entry name" value="Glutaredoxin"/>
    <property type="match status" value="1"/>
</dbReference>
<dbReference type="InterPro" id="IPR036249">
    <property type="entry name" value="Thioredoxin-like_sf"/>
</dbReference>